<evidence type="ECO:0000256" key="1">
    <source>
        <dbReference type="SAM" id="Phobius"/>
    </source>
</evidence>
<dbReference type="eggNOG" id="ENOG502TJCE">
    <property type="taxonomic scope" value="Eukaryota"/>
</dbReference>
<dbReference type="AlphaFoldDB" id="E3NNX4"/>
<dbReference type="InParanoid" id="E3NNX4"/>
<dbReference type="EMBL" id="DS269276">
    <property type="protein sequence ID" value="EFP11823.1"/>
    <property type="molecule type" value="Genomic_DNA"/>
</dbReference>
<keyword evidence="1" id="KW-0812">Transmembrane</keyword>
<reference evidence="2" key="1">
    <citation type="submission" date="2007-07" db="EMBL/GenBank/DDBJ databases">
        <title>PCAP assembly of the Caenorhabditis remanei genome.</title>
        <authorList>
            <consortium name="The Caenorhabditis remanei Sequencing Consortium"/>
            <person name="Wilson R.K."/>
        </authorList>
    </citation>
    <scope>NUCLEOTIDE SEQUENCE [LARGE SCALE GENOMIC DNA]</scope>
    <source>
        <strain evidence="2">PB4641</strain>
    </source>
</reference>
<dbReference type="GeneID" id="9827664"/>
<gene>
    <name evidence="2" type="ORF">CRE_20108</name>
</gene>
<evidence type="ECO:0000313" key="2">
    <source>
        <dbReference type="EMBL" id="EFP11823.1"/>
    </source>
</evidence>
<dbReference type="PANTHER" id="PTHR22943:SF111">
    <property type="entry name" value="SEVEN TM RECEPTOR"/>
    <property type="match status" value="1"/>
</dbReference>
<keyword evidence="3" id="KW-1185">Reference proteome</keyword>
<dbReference type="HOGENOM" id="CLU_036335_5_2_1"/>
<dbReference type="RefSeq" id="XP_003089897.2">
    <property type="nucleotide sequence ID" value="XM_003089849.2"/>
</dbReference>
<dbReference type="GO" id="GO:0042048">
    <property type="term" value="P:olfactory behavior"/>
    <property type="evidence" value="ECO:0007669"/>
    <property type="project" value="TreeGrafter"/>
</dbReference>
<dbReference type="InterPro" id="IPR019428">
    <property type="entry name" value="7TM_GPCR_serpentine_rcpt_Str"/>
</dbReference>
<dbReference type="Proteomes" id="UP000008281">
    <property type="component" value="Unassembled WGS sequence"/>
</dbReference>
<organism evidence="3">
    <name type="scientific">Caenorhabditis remanei</name>
    <name type="common">Caenorhabditis vulgaris</name>
    <dbReference type="NCBI Taxonomy" id="31234"/>
    <lineage>
        <taxon>Eukaryota</taxon>
        <taxon>Metazoa</taxon>
        <taxon>Ecdysozoa</taxon>
        <taxon>Nematoda</taxon>
        <taxon>Chromadorea</taxon>
        <taxon>Rhabditida</taxon>
        <taxon>Rhabditina</taxon>
        <taxon>Rhabditomorpha</taxon>
        <taxon>Rhabditoidea</taxon>
        <taxon>Rhabditidae</taxon>
        <taxon>Peloderinae</taxon>
        <taxon>Caenorhabditis</taxon>
    </lineage>
</organism>
<dbReference type="KEGG" id="crq:GCK72_013177"/>
<evidence type="ECO:0000313" key="3">
    <source>
        <dbReference type="Proteomes" id="UP000008281"/>
    </source>
</evidence>
<feature type="transmembrane region" description="Helical" evidence="1">
    <location>
        <begin position="135"/>
        <end position="154"/>
    </location>
</feature>
<dbReference type="PANTHER" id="PTHR22943">
    <property type="entry name" value="7-TRANSMEMBRANE DOMAIN RECEPTOR C.ELEGANS"/>
    <property type="match status" value="1"/>
</dbReference>
<name>E3NNX4_CAERE</name>
<dbReference type="GO" id="GO:0038022">
    <property type="term" value="F:G protein-coupled olfactory receptor activity"/>
    <property type="evidence" value="ECO:0007669"/>
    <property type="project" value="TreeGrafter"/>
</dbReference>
<protein>
    <recommendedName>
        <fullName evidence="4">Seven TM Receptor</fullName>
    </recommendedName>
</protein>
<sequence>MSPQSSEYLEPIIKDNFNISVSQVSYSGAVFWPTGRVRLSDFNWKHGFGFLNCIVLMQISFFIIIIMGAKSRIKIKELLKQGESKYSRELQIQLYKALIVQTLIPVLFIFIPFGILFTCPLFMINCEFLSAPLTIIYAIYPALDPLPILFYIDIYRNAAQGNRSHENK</sequence>
<accession>E3NNX4</accession>
<dbReference type="GO" id="GO:0005886">
    <property type="term" value="C:plasma membrane"/>
    <property type="evidence" value="ECO:0007669"/>
    <property type="project" value="TreeGrafter"/>
</dbReference>
<proteinExistence type="predicted"/>
<dbReference type="SUPFAM" id="SSF81321">
    <property type="entry name" value="Family A G protein-coupled receptor-like"/>
    <property type="match status" value="1"/>
</dbReference>
<feature type="transmembrane region" description="Helical" evidence="1">
    <location>
        <begin position="98"/>
        <end position="123"/>
    </location>
</feature>
<evidence type="ECO:0008006" key="4">
    <source>
        <dbReference type="Google" id="ProtNLM"/>
    </source>
</evidence>
<dbReference type="Pfam" id="PF10326">
    <property type="entry name" value="7TM_GPCR_Str"/>
    <property type="match status" value="1"/>
</dbReference>
<dbReference type="OrthoDB" id="5799255at2759"/>
<keyword evidence="1" id="KW-1133">Transmembrane helix</keyword>
<dbReference type="CTD" id="9827664"/>
<dbReference type="OMA" id="IMFYVES"/>
<keyword evidence="1" id="KW-0472">Membrane</keyword>
<feature type="transmembrane region" description="Helical" evidence="1">
    <location>
        <begin position="48"/>
        <end position="69"/>
    </location>
</feature>